<evidence type="ECO:0000313" key="3">
    <source>
        <dbReference type="Proteomes" id="UP000291116"/>
    </source>
</evidence>
<feature type="compositionally biased region" description="Basic and acidic residues" evidence="1">
    <location>
        <begin position="130"/>
        <end position="142"/>
    </location>
</feature>
<sequence length="603" mass="65220">MMSYDNIISNRKREGRRQASNLGSKQKKRKPTTMRKARCCSVVSILAVHAGLFVTASCGLWRTQLEARRQQQTPRAGLALAFSFVTTKNRRSCHHSLPGVFGTRISLRVSNGSTDNANRMGNFTINGSKRKGETGTKEDRAAHPPSGGNAGPKGDGIRRRLTRRTARTQDRRQREMLSTSSSSSVGPKPSRGPRATPVGRRQRTRNIVAADTASVPTAATVVASNGASSGSDHKSPPLAFDAESLVAEQTYNMEAPRLDLRATLSSSGSLGLRCVTTGISCSTENRNATATPVLSENPNPSANINPNENGTTAPLFEYRSLDDLLSAAGLTETDAMSENLGGNSFSLSQKFNADEAFRTDLRSAIRLDIFETTPFYAKLPEKAKAVLLLPDSSLEGSWRIPDCSASDSKEEGRDLPPAAAPRMKHTTRVLNAALEEHYRKNEEHGASPHQSCRPWLTGDDLVRAIGSICGPSASTHWIDIHGVQNKKINHSWHLDAGVSPGNRRTVLWGFPPTSGYEGTGVFSHLVPLAEPFDELVAPTGSGGTTPAAAATTMDPVLFEGTVDERHVVRPVYAPGKELLVYRDVDVLHSAPDVAYRTSVMRFM</sequence>
<organism evidence="2 3">
    <name type="scientific">Pseudo-nitzschia multistriata</name>
    <dbReference type="NCBI Taxonomy" id="183589"/>
    <lineage>
        <taxon>Eukaryota</taxon>
        <taxon>Sar</taxon>
        <taxon>Stramenopiles</taxon>
        <taxon>Ochrophyta</taxon>
        <taxon>Bacillariophyta</taxon>
        <taxon>Bacillariophyceae</taxon>
        <taxon>Bacillariophycidae</taxon>
        <taxon>Bacillariales</taxon>
        <taxon>Bacillariaceae</taxon>
        <taxon>Pseudo-nitzschia</taxon>
    </lineage>
</organism>
<evidence type="ECO:0000313" key="2">
    <source>
        <dbReference type="EMBL" id="VEU45306.1"/>
    </source>
</evidence>
<dbReference type="Proteomes" id="UP000291116">
    <property type="component" value="Unassembled WGS sequence"/>
</dbReference>
<reference evidence="2 3" key="1">
    <citation type="submission" date="2019-01" db="EMBL/GenBank/DDBJ databases">
        <authorList>
            <person name="Ferrante I. M."/>
        </authorList>
    </citation>
    <scope>NUCLEOTIDE SEQUENCE [LARGE SCALE GENOMIC DNA]</scope>
    <source>
        <strain evidence="2 3">B856</strain>
    </source>
</reference>
<gene>
    <name evidence="2" type="ORF">PSNMU_V1.4_AUG-EV-PASAV3_0124780</name>
</gene>
<protein>
    <submittedName>
        <fullName evidence="2">Uncharacterized protein</fullName>
    </submittedName>
</protein>
<feature type="region of interest" description="Disordered" evidence="1">
    <location>
        <begin position="400"/>
        <end position="419"/>
    </location>
</feature>
<feature type="region of interest" description="Disordered" evidence="1">
    <location>
        <begin position="1"/>
        <end position="34"/>
    </location>
</feature>
<accession>A0A448ZTE4</accession>
<proteinExistence type="predicted"/>
<keyword evidence="3" id="KW-1185">Reference proteome</keyword>
<name>A0A448ZTE4_9STRA</name>
<dbReference type="EMBL" id="CAACVS010000699">
    <property type="protein sequence ID" value="VEU45306.1"/>
    <property type="molecule type" value="Genomic_DNA"/>
</dbReference>
<dbReference type="OrthoDB" id="497525at2759"/>
<dbReference type="AlphaFoldDB" id="A0A448ZTE4"/>
<feature type="region of interest" description="Disordered" evidence="1">
    <location>
        <begin position="112"/>
        <end position="212"/>
    </location>
</feature>
<feature type="compositionally biased region" description="Polar residues" evidence="1">
    <location>
        <begin position="112"/>
        <end position="127"/>
    </location>
</feature>
<feature type="compositionally biased region" description="Basic residues" evidence="1">
    <location>
        <begin position="25"/>
        <end position="34"/>
    </location>
</feature>
<evidence type="ECO:0000256" key="1">
    <source>
        <dbReference type="SAM" id="MobiDB-lite"/>
    </source>
</evidence>